<dbReference type="AlphaFoldDB" id="A0A6P6FCS2"/>
<dbReference type="PANTHER" id="PTHR21137">
    <property type="entry name" value="ODORANT RECEPTOR"/>
    <property type="match status" value="1"/>
</dbReference>
<protein>
    <recommendedName>
        <fullName evidence="10">Odorant receptor</fullName>
    </recommendedName>
</protein>
<dbReference type="OrthoDB" id="6617147at2759"/>
<evidence type="ECO:0000256" key="4">
    <source>
        <dbReference type="ARBA" id="ARBA00022692"/>
    </source>
</evidence>
<dbReference type="InterPro" id="IPR004117">
    <property type="entry name" value="7tm6_olfct_rcpt"/>
</dbReference>
<feature type="transmembrane region" description="Helical" evidence="10">
    <location>
        <begin position="146"/>
        <end position="169"/>
    </location>
</feature>
<gene>
    <name evidence="12" type="primary">LOC105680809</name>
</gene>
<dbReference type="Pfam" id="PF02949">
    <property type="entry name" value="7tm_6"/>
    <property type="match status" value="1"/>
</dbReference>
<comment type="caution">
    <text evidence="10">Lacks conserved residue(s) required for the propagation of feature annotation.</text>
</comment>
<evidence type="ECO:0000256" key="1">
    <source>
        <dbReference type="ARBA" id="ARBA00004651"/>
    </source>
</evidence>
<feature type="transmembrane region" description="Helical" evidence="10">
    <location>
        <begin position="56"/>
        <end position="78"/>
    </location>
</feature>
<evidence type="ECO:0000256" key="5">
    <source>
        <dbReference type="ARBA" id="ARBA00022725"/>
    </source>
</evidence>
<evidence type="ECO:0000256" key="2">
    <source>
        <dbReference type="ARBA" id="ARBA00022475"/>
    </source>
</evidence>
<sequence>MFTSTRLSTRSRTDQSRNPNYEEDIIYVTKHNKWVLNSIGIWPAMVEGIGKFLPRIAIGLSNLILFFTLVQCVLHIVLEQKDPLLRLKILGLTCFSFISLMKYWALTIRKPKIEYCIEQLYADWKQIEYQRDRKLMLKYGKIGRRLTVYSAVFMYSGGIIYHTVMQYAIGSYVDEFNHTIKLLVYPTYSGLYDVQKSPVYELVYVLQCICGYVFDTVTVGACGLAALFATHTCGQIDVIMSRLNDLIDGKFSKENSNTSVRLMEIVEHHIRTLKFSAMVETVLQEVCFLEFIGTTFVMCLLEYYCITDWQQNNKIGLTTYSLLLISLTFNMFLLCYIGDLLIEKSTNVGISCCMIDWYHLPAKSVQDLVLIIAMSNNPAKISAGRIVNLSLSTFASVIFYKYSNYSKLISAIYLLTIKCNSIFTGSKDVIRVLKFPPNRPCVVI</sequence>
<keyword evidence="11" id="KW-1185">Reference proteome</keyword>
<reference evidence="12" key="1">
    <citation type="submission" date="2025-08" db="UniProtKB">
        <authorList>
            <consortium name="RefSeq"/>
        </authorList>
    </citation>
    <scope>IDENTIFICATION</scope>
</reference>
<dbReference type="GO" id="GO:0004984">
    <property type="term" value="F:olfactory receptor activity"/>
    <property type="evidence" value="ECO:0007669"/>
    <property type="project" value="InterPro"/>
</dbReference>
<keyword evidence="9 10" id="KW-0807">Transducer</keyword>
<evidence type="ECO:0000256" key="10">
    <source>
        <dbReference type="RuleBase" id="RU351113"/>
    </source>
</evidence>
<organism evidence="11 12">
    <name type="scientific">Bombus impatiens</name>
    <name type="common">Bumblebee</name>
    <dbReference type="NCBI Taxonomy" id="132113"/>
    <lineage>
        <taxon>Eukaryota</taxon>
        <taxon>Metazoa</taxon>
        <taxon>Ecdysozoa</taxon>
        <taxon>Arthropoda</taxon>
        <taxon>Hexapoda</taxon>
        <taxon>Insecta</taxon>
        <taxon>Pterygota</taxon>
        <taxon>Neoptera</taxon>
        <taxon>Endopterygota</taxon>
        <taxon>Hymenoptera</taxon>
        <taxon>Apocrita</taxon>
        <taxon>Aculeata</taxon>
        <taxon>Apoidea</taxon>
        <taxon>Anthophila</taxon>
        <taxon>Apidae</taxon>
        <taxon>Bombus</taxon>
        <taxon>Pyrobombus</taxon>
    </lineage>
</organism>
<evidence type="ECO:0000313" key="11">
    <source>
        <dbReference type="Proteomes" id="UP000515180"/>
    </source>
</evidence>
<evidence type="ECO:0000256" key="7">
    <source>
        <dbReference type="ARBA" id="ARBA00023136"/>
    </source>
</evidence>
<dbReference type="GO" id="GO:0005886">
    <property type="term" value="C:plasma membrane"/>
    <property type="evidence" value="ECO:0007669"/>
    <property type="project" value="UniProtKB-SubCell"/>
</dbReference>
<proteinExistence type="inferred from homology"/>
<keyword evidence="7 10" id="KW-0472">Membrane</keyword>
<evidence type="ECO:0000256" key="6">
    <source>
        <dbReference type="ARBA" id="ARBA00022989"/>
    </source>
</evidence>
<keyword evidence="5 10" id="KW-0552">Olfaction</keyword>
<keyword evidence="3 10" id="KW-0716">Sensory transduction</keyword>
<dbReference type="PANTHER" id="PTHR21137:SF35">
    <property type="entry name" value="ODORANT RECEPTOR 19A-RELATED"/>
    <property type="match status" value="1"/>
</dbReference>
<feature type="transmembrane region" description="Helical" evidence="10">
    <location>
        <begin position="282"/>
        <end position="305"/>
    </location>
</feature>
<evidence type="ECO:0000256" key="9">
    <source>
        <dbReference type="ARBA" id="ARBA00023224"/>
    </source>
</evidence>
<feature type="transmembrane region" description="Helical" evidence="10">
    <location>
        <begin position="317"/>
        <end position="342"/>
    </location>
</feature>
<feature type="transmembrane region" description="Helical" evidence="10">
    <location>
        <begin position="84"/>
        <end position="105"/>
    </location>
</feature>
<comment type="similarity">
    <text evidence="10">Belongs to the insect chemoreceptor superfamily. Heteromeric odorant receptor channel (TC 1.A.69) family.</text>
</comment>
<dbReference type="Proteomes" id="UP000515180">
    <property type="component" value="Unplaced"/>
</dbReference>
<keyword evidence="6 10" id="KW-1133">Transmembrane helix</keyword>
<evidence type="ECO:0000313" key="12">
    <source>
        <dbReference type="RefSeq" id="XP_024223603.1"/>
    </source>
</evidence>
<dbReference type="RefSeq" id="XP_024223603.1">
    <property type="nucleotide sequence ID" value="XM_024367835.2"/>
</dbReference>
<evidence type="ECO:0000256" key="8">
    <source>
        <dbReference type="ARBA" id="ARBA00023170"/>
    </source>
</evidence>
<dbReference type="GO" id="GO:0005549">
    <property type="term" value="F:odorant binding"/>
    <property type="evidence" value="ECO:0007669"/>
    <property type="project" value="InterPro"/>
</dbReference>
<comment type="subcellular location">
    <subcellularLocation>
        <location evidence="1 10">Cell membrane</location>
        <topology evidence="1 10">Multi-pass membrane protein</topology>
    </subcellularLocation>
</comment>
<keyword evidence="4 10" id="KW-0812">Transmembrane</keyword>
<keyword evidence="8 10" id="KW-0675">Receptor</keyword>
<keyword evidence="2" id="KW-1003">Cell membrane</keyword>
<evidence type="ECO:0000256" key="3">
    <source>
        <dbReference type="ARBA" id="ARBA00022606"/>
    </source>
</evidence>
<name>A0A6P6FCS2_BOMIM</name>
<dbReference type="GeneID" id="105680809"/>
<accession>A0A6P6FCS2</accession>
<dbReference type="GO" id="GO:0007165">
    <property type="term" value="P:signal transduction"/>
    <property type="evidence" value="ECO:0007669"/>
    <property type="project" value="UniProtKB-KW"/>
</dbReference>